<gene>
    <name evidence="1" type="ORF">MGWOODY_Tha2036</name>
</gene>
<dbReference type="AlphaFoldDB" id="A0A160TAT3"/>
<protein>
    <submittedName>
        <fullName evidence="1">Uncharacterized protein</fullName>
    </submittedName>
</protein>
<evidence type="ECO:0000313" key="1">
    <source>
        <dbReference type="EMBL" id="CUS40753.1"/>
    </source>
</evidence>
<reference evidence="1" key="1">
    <citation type="submission" date="2015-10" db="EMBL/GenBank/DDBJ databases">
        <authorList>
            <person name="Gilbert D.G."/>
        </authorList>
    </citation>
    <scope>NUCLEOTIDE SEQUENCE</scope>
</reference>
<dbReference type="EMBL" id="CZQC01000024">
    <property type="protein sequence ID" value="CUS40753.1"/>
    <property type="molecule type" value="Genomic_DNA"/>
</dbReference>
<organism evidence="1">
    <name type="scientific">hydrothermal vent metagenome</name>
    <dbReference type="NCBI Taxonomy" id="652676"/>
    <lineage>
        <taxon>unclassified sequences</taxon>
        <taxon>metagenomes</taxon>
        <taxon>ecological metagenomes</taxon>
    </lineage>
</organism>
<accession>A0A160TAT3</accession>
<sequence length="99" mass="11376">MKLSRLFLMVFLLPYSVFLGAEPVCSDRDAISASNDKALSYFGKQGEIFHVARVLKVHHPSRHKEVASYVKVKAKRYSIFTLVDVDCNARFIKRTRQND</sequence>
<proteinExistence type="predicted"/>
<name>A0A160TAT3_9ZZZZ</name>